<organism evidence="1 2">
    <name type="scientific">Bauhinia variegata</name>
    <name type="common">Purple orchid tree</name>
    <name type="synonym">Phanera variegata</name>
    <dbReference type="NCBI Taxonomy" id="167791"/>
    <lineage>
        <taxon>Eukaryota</taxon>
        <taxon>Viridiplantae</taxon>
        <taxon>Streptophyta</taxon>
        <taxon>Embryophyta</taxon>
        <taxon>Tracheophyta</taxon>
        <taxon>Spermatophyta</taxon>
        <taxon>Magnoliopsida</taxon>
        <taxon>eudicotyledons</taxon>
        <taxon>Gunneridae</taxon>
        <taxon>Pentapetalae</taxon>
        <taxon>rosids</taxon>
        <taxon>fabids</taxon>
        <taxon>Fabales</taxon>
        <taxon>Fabaceae</taxon>
        <taxon>Cercidoideae</taxon>
        <taxon>Cercideae</taxon>
        <taxon>Bauhiniinae</taxon>
        <taxon>Bauhinia</taxon>
    </lineage>
</organism>
<evidence type="ECO:0000313" key="2">
    <source>
        <dbReference type="Proteomes" id="UP000828941"/>
    </source>
</evidence>
<dbReference type="Proteomes" id="UP000828941">
    <property type="component" value="Chromosome 11"/>
</dbReference>
<protein>
    <submittedName>
        <fullName evidence="1">Uncharacterized protein</fullName>
    </submittedName>
</protein>
<dbReference type="EMBL" id="CM039436">
    <property type="protein sequence ID" value="KAI4315012.1"/>
    <property type="molecule type" value="Genomic_DNA"/>
</dbReference>
<gene>
    <name evidence="1" type="ORF">L6164_027864</name>
</gene>
<evidence type="ECO:0000313" key="1">
    <source>
        <dbReference type="EMBL" id="KAI4315012.1"/>
    </source>
</evidence>
<accession>A0ACB9LVD4</accession>
<comment type="caution">
    <text evidence="1">The sequence shown here is derived from an EMBL/GenBank/DDBJ whole genome shotgun (WGS) entry which is preliminary data.</text>
</comment>
<name>A0ACB9LVD4_BAUVA</name>
<keyword evidence="2" id="KW-1185">Reference proteome</keyword>
<reference evidence="1 2" key="1">
    <citation type="journal article" date="2022" name="DNA Res.">
        <title>Chromosomal-level genome assembly of the orchid tree Bauhinia variegata (Leguminosae; Cercidoideae) supports the allotetraploid origin hypothesis of Bauhinia.</title>
        <authorList>
            <person name="Zhong Y."/>
            <person name="Chen Y."/>
            <person name="Zheng D."/>
            <person name="Pang J."/>
            <person name="Liu Y."/>
            <person name="Luo S."/>
            <person name="Meng S."/>
            <person name="Qian L."/>
            <person name="Wei D."/>
            <person name="Dai S."/>
            <person name="Zhou R."/>
        </authorList>
    </citation>
    <scope>NUCLEOTIDE SEQUENCE [LARGE SCALE GENOMIC DNA]</scope>
    <source>
        <strain evidence="1">BV-YZ2020</strain>
    </source>
</reference>
<proteinExistence type="predicted"/>
<sequence>MSGEKQVQIIMVSAAFQGHLNPKLNFAKRLVLKGARVTLISTDEARDGLIKSNALTRLNSDPNIQLEFFSDGLSLDFDRSKDAKSFMGTLETEGAKNLSNLITLLSRDRKYSCMIVTAFLPWASEIAVAHSIPCAMLFFQASALYSIYYSFANKMFSPNFENPDETVEIPGLPEFQVRDLPTFILPSCPRYHSKLVWDTFRFLVNMKWVLGVSVYEFEEDIVNSMASLAPILPIGPVVSPFLLGEKESDDLKVDLWNAEDSCLEWLDKKLPSSVIYVAFGSLLVLSQKEMDNIAMALKNSNRAFLWVIRPTKNGGQLPSGFLEETEGRGQVVSWCPQEKVLAHPAVACFVSHCGWNSTLEELVAGVPVIGRPNWSDQPTNAKLVADIFKNGVKMRLEEDGIVSREEVERCITEVMEGPKADYMKKRALELKATAKKALADGGSSDRNINQFLSEIVQQFTST</sequence>